<evidence type="ECO:0000256" key="6">
    <source>
        <dbReference type="ARBA" id="ARBA00022989"/>
    </source>
</evidence>
<keyword evidence="3" id="KW-0328">Glycosyltransferase</keyword>
<dbReference type="PANTHER" id="PTHR33908:SF11">
    <property type="entry name" value="MEMBRANE PROTEIN"/>
    <property type="match status" value="1"/>
</dbReference>
<dbReference type="AlphaFoldDB" id="A0A4R9LKJ3"/>
<dbReference type="PANTHER" id="PTHR33908">
    <property type="entry name" value="MANNOSYLTRANSFERASE YKCB-RELATED"/>
    <property type="match status" value="1"/>
</dbReference>
<dbReference type="EMBL" id="RQHV01000061">
    <property type="protein sequence ID" value="TGN08052.1"/>
    <property type="molecule type" value="Genomic_DNA"/>
</dbReference>
<feature type="transmembrane region" description="Helical" evidence="8">
    <location>
        <begin position="129"/>
        <end position="147"/>
    </location>
</feature>
<keyword evidence="11" id="KW-1185">Reference proteome</keyword>
<dbReference type="Pfam" id="PF13231">
    <property type="entry name" value="PMT_2"/>
    <property type="match status" value="1"/>
</dbReference>
<feature type="transmembrane region" description="Helical" evidence="8">
    <location>
        <begin position="299"/>
        <end position="317"/>
    </location>
</feature>
<sequence>MRQILFFMNFISRYPFIIFLIVSLPLTFLLAPDYGISYDETFHKNYGNFIIEYYMSFGKNPVAVSYIDLFYYGGFYDVISQIFTNSILYLFNSDSIYEVRHFFNGWIGLLGFYFVYKICEISFSKRVGLLAYIFLLGIPEYTGHIFFNPKDIPFSSFYIGAVYFFIRYTKLKSPKLTDFLLFSVFTGFAIGVRILGILLWPIFGLFLLSFHYRKDSNLKDNLKILLSKGLQFFVISYTTALLFWPYLLKSPVLNAIRTFKTMSQFPWAGPVMFAGEKIKAPEIGRKYLPTFFAYTLPDYLFLVCIIGLGILAYLIVFKKEFFKNLKIDQGFWILVFAGLGALFIIILKKPVLYNGYRQVFFVLPPIICILAKVFSDLIGQLDKKIRVLSLILIAIAMADSFYIMYRMHPYEYIYFNRTFSSGMEEGWKKFDSDYWATSIKEGSLWLKNHLKNDPRQVRVSNSATASQSDYYFNKQEFYKSELEYRQFASSRTKANLFTDESMERIGHFDLMKHSGKQKFLFAKRGAPSDYLLATRVLDFYKEYPGDIIHTVERMGIPILYVMKRR</sequence>
<keyword evidence="2" id="KW-1003">Cell membrane</keyword>
<gene>
    <name evidence="10" type="ORF">EHS11_14035</name>
</gene>
<feature type="transmembrane region" description="Helical" evidence="8">
    <location>
        <begin position="359"/>
        <end position="375"/>
    </location>
</feature>
<keyword evidence="5 8" id="KW-0812">Transmembrane</keyword>
<feature type="transmembrane region" description="Helical" evidence="8">
    <location>
        <begin position="229"/>
        <end position="247"/>
    </location>
</feature>
<reference evidence="10" key="1">
    <citation type="journal article" date="2019" name="PLoS Negl. Trop. Dis.">
        <title>Revisiting the worldwide diversity of Leptospira species in the environment.</title>
        <authorList>
            <person name="Vincent A.T."/>
            <person name="Schiettekatte O."/>
            <person name="Bourhy P."/>
            <person name="Veyrier F.J."/>
            <person name="Picardeau M."/>
        </authorList>
    </citation>
    <scope>NUCLEOTIDE SEQUENCE [LARGE SCALE GENOMIC DNA]</scope>
    <source>
        <strain evidence="10">201400974</strain>
    </source>
</reference>
<proteinExistence type="predicted"/>
<feature type="transmembrane region" description="Helical" evidence="8">
    <location>
        <begin position="329"/>
        <end position="347"/>
    </location>
</feature>
<feature type="transmembrane region" description="Helical" evidence="8">
    <location>
        <begin position="387"/>
        <end position="405"/>
    </location>
</feature>
<evidence type="ECO:0000256" key="4">
    <source>
        <dbReference type="ARBA" id="ARBA00022679"/>
    </source>
</evidence>
<dbReference type="GO" id="GO:0016763">
    <property type="term" value="F:pentosyltransferase activity"/>
    <property type="evidence" value="ECO:0007669"/>
    <property type="project" value="TreeGrafter"/>
</dbReference>
<feature type="transmembrane region" description="Helical" evidence="8">
    <location>
        <begin position="180"/>
        <end position="208"/>
    </location>
</feature>
<feature type="domain" description="Glycosyltransferase RgtA/B/C/D-like" evidence="9">
    <location>
        <begin position="105"/>
        <end position="227"/>
    </location>
</feature>
<comment type="subcellular location">
    <subcellularLocation>
        <location evidence="1">Cell membrane</location>
        <topology evidence="1">Multi-pass membrane protein</topology>
    </subcellularLocation>
</comment>
<organism evidence="10 11">
    <name type="scientific">Leptospira ilyithenensis</name>
    <dbReference type="NCBI Taxonomy" id="2484901"/>
    <lineage>
        <taxon>Bacteria</taxon>
        <taxon>Pseudomonadati</taxon>
        <taxon>Spirochaetota</taxon>
        <taxon>Spirochaetia</taxon>
        <taxon>Leptospirales</taxon>
        <taxon>Leptospiraceae</taxon>
        <taxon>Leptospira</taxon>
    </lineage>
</organism>
<evidence type="ECO:0000256" key="7">
    <source>
        <dbReference type="ARBA" id="ARBA00023136"/>
    </source>
</evidence>
<keyword evidence="4" id="KW-0808">Transferase</keyword>
<evidence type="ECO:0000256" key="5">
    <source>
        <dbReference type="ARBA" id="ARBA00022692"/>
    </source>
</evidence>
<feature type="transmembrane region" description="Helical" evidence="8">
    <location>
        <begin position="103"/>
        <end position="123"/>
    </location>
</feature>
<evidence type="ECO:0000256" key="1">
    <source>
        <dbReference type="ARBA" id="ARBA00004651"/>
    </source>
</evidence>
<dbReference type="InterPro" id="IPR050297">
    <property type="entry name" value="LipidA_mod_glycosyltrf_83"/>
</dbReference>
<evidence type="ECO:0000256" key="2">
    <source>
        <dbReference type="ARBA" id="ARBA00022475"/>
    </source>
</evidence>
<dbReference type="InterPro" id="IPR038731">
    <property type="entry name" value="RgtA/B/C-like"/>
</dbReference>
<dbReference type="OrthoDB" id="3760751at2"/>
<protein>
    <recommendedName>
        <fullName evidence="9">Glycosyltransferase RgtA/B/C/D-like domain-containing protein</fullName>
    </recommendedName>
</protein>
<dbReference type="Proteomes" id="UP000298264">
    <property type="component" value="Unassembled WGS sequence"/>
</dbReference>
<evidence type="ECO:0000256" key="3">
    <source>
        <dbReference type="ARBA" id="ARBA00022676"/>
    </source>
</evidence>
<feature type="transmembrane region" description="Helical" evidence="8">
    <location>
        <begin position="12"/>
        <end position="31"/>
    </location>
</feature>
<evidence type="ECO:0000259" key="9">
    <source>
        <dbReference type="Pfam" id="PF13231"/>
    </source>
</evidence>
<evidence type="ECO:0000313" key="10">
    <source>
        <dbReference type="EMBL" id="TGN08052.1"/>
    </source>
</evidence>
<keyword evidence="6 8" id="KW-1133">Transmembrane helix</keyword>
<comment type="caution">
    <text evidence="10">The sequence shown here is derived from an EMBL/GenBank/DDBJ whole genome shotgun (WGS) entry which is preliminary data.</text>
</comment>
<accession>A0A4R9LKJ3</accession>
<evidence type="ECO:0000313" key="11">
    <source>
        <dbReference type="Proteomes" id="UP000298264"/>
    </source>
</evidence>
<evidence type="ECO:0000256" key="8">
    <source>
        <dbReference type="SAM" id="Phobius"/>
    </source>
</evidence>
<feature type="transmembrane region" description="Helical" evidence="8">
    <location>
        <begin position="152"/>
        <end position="168"/>
    </location>
</feature>
<name>A0A4R9LKJ3_9LEPT</name>
<dbReference type="GO" id="GO:0009103">
    <property type="term" value="P:lipopolysaccharide biosynthetic process"/>
    <property type="evidence" value="ECO:0007669"/>
    <property type="project" value="UniProtKB-ARBA"/>
</dbReference>
<keyword evidence="7 8" id="KW-0472">Membrane</keyword>
<feature type="transmembrane region" description="Helical" evidence="8">
    <location>
        <begin position="69"/>
        <end position="91"/>
    </location>
</feature>
<dbReference type="GO" id="GO:0005886">
    <property type="term" value="C:plasma membrane"/>
    <property type="evidence" value="ECO:0007669"/>
    <property type="project" value="UniProtKB-SubCell"/>
</dbReference>